<evidence type="ECO:0000313" key="5">
    <source>
        <dbReference type="WBParaSite" id="PEQ_0001301601-mRNA-1"/>
    </source>
</evidence>
<organism evidence="4 5">
    <name type="scientific">Parascaris equorum</name>
    <name type="common">Equine roundworm</name>
    <dbReference type="NCBI Taxonomy" id="6256"/>
    <lineage>
        <taxon>Eukaryota</taxon>
        <taxon>Metazoa</taxon>
        <taxon>Ecdysozoa</taxon>
        <taxon>Nematoda</taxon>
        <taxon>Chromadorea</taxon>
        <taxon>Rhabditida</taxon>
        <taxon>Spirurina</taxon>
        <taxon>Ascaridomorpha</taxon>
        <taxon>Ascaridoidea</taxon>
        <taxon>Ascarididae</taxon>
        <taxon>Parascaris</taxon>
    </lineage>
</organism>
<keyword evidence="1" id="KW-0547">Nucleotide-binding</keyword>
<protein>
    <submittedName>
        <fullName evidence="5">ATP-citrate lyase/succinyl-CoA ligase domain-containing protein</fullName>
    </submittedName>
</protein>
<dbReference type="WBParaSite" id="PEQ_0001301601-mRNA-1">
    <property type="protein sequence ID" value="PEQ_0001301601-mRNA-1"/>
    <property type="gene ID" value="PEQ_0001301601"/>
</dbReference>
<keyword evidence="2" id="KW-1133">Transmembrane helix</keyword>
<keyword evidence="4" id="KW-1185">Reference proteome</keyword>
<dbReference type="GO" id="GO:0006104">
    <property type="term" value="P:succinyl-CoA metabolic process"/>
    <property type="evidence" value="ECO:0007669"/>
    <property type="project" value="TreeGrafter"/>
</dbReference>
<dbReference type="GO" id="GO:0005739">
    <property type="term" value="C:mitochondrion"/>
    <property type="evidence" value="ECO:0007669"/>
    <property type="project" value="TreeGrafter"/>
</dbReference>
<proteinExistence type="predicted"/>
<name>A0A914SG93_PAREQ</name>
<evidence type="ECO:0000256" key="1">
    <source>
        <dbReference type="ARBA" id="ARBA00022741"/>
    </source>
</evidence>
<dbReference type="Proteomes" id="UP000887564">
    <property type="component" value="Unplaced"/>
</dbReference>
<dbReference type="InterPro" id="IPR016102">
    <property type="entry name" value="Succinyl-CoA_synth-like"/>
</dbReference>
<dbReference type="GO" id="GO:0004776">
    <property type="term" value="F:succinate-CoA ligase (GDP-forming) activity"/>
    <property type="evidence" value="ECO:0007669"/>
    <property type="project" value="TreeGrafter"/>
</dbReference>
<dbReference type="SUPFAM" id="SSF52210">
    <property type="entry name" value="Succinyl-CoA synthetase domains"/>
    <property type="match status" value="1"/>
</dbReference>
<dbReference type="GO" id="GO:0042709">
    <property type="term" value="C:succinate-CoA ligase complex"/>
    <property type="evidence" value="ECO:0007669"/>
    <property type="project" value="TreeGrafter"/>
</dbReference>
<feature type="domain" description="ATP-citrate synthase/succinyl-CoA ligase C-terminal" evidence="3">
    <location>
        <begin position="1"/>
        <end position="82"/>
    </location>
</feature>
<dbReference type="GO" id="GO:0006099">
    <property type="term" value="P:tricarboxylic acid cycle"/>
    <property type="evidence" value="ECO:0007669"/>
    <property type="project" value="TreeGrafter"/>
</dbReference>
<evidence type="ECO:0000259" key="3">
    <source>
        <dbReference type="Pfam" id="PF00549"/>
    </source>
</evidence>
<dbReference type="PANTHER" id="PTHR11815">
    <property type="entry name" value="SUCCINYL-COA SYNTHETASE BETA CHAIN"/>
    <property type="match status" value="1"/>
</dbReference>
<keyword evidence="2" id="KW-0812">Transmembrane</keyword>
<dbReference type="InterPro" id="IPR005811">
    <property type="entry name" value="SUCC_ACL_C"/>
</dbReference>
<keyword evidence="2" id="KW-0472">Membrane</keyword>
<accession>A0A914SG93</accession>
<feature type="transmembrane region" description="Helical" evidence="2">
    <location>
        <begin position="45"/>
        <end position="67"/>
    </location>
</feature>
<evidence type="ECO:0000313" key="4">
    <source>
        <dbReference type="Proteomes" id="UP000887564"/>
    </source>
</evidence>
<sequence length="86" mass="9012">MATMDIIKLYGGSPANFLDVGGSVTEEAVTAAFSIITSDPQVEAILVNIFGGIVSCLVIANGVIAACKKTQLKVPLIIRLEGWFLS</sequence>
<reference evidence="5" key="1">
    <citation type="submission" date="2022-11" db="UniProtKB">
        <authorList>
            <consortium name="WormBaseParasite"/>
        </authorList>
    </citation>
    <scope>IDENTIFICATION</scope>
</reference>
<evidence type="ECO:0000256" key="2">
    <source>
        <dbReference type="SAM" id="Phobius"/>
    </source>
</evidence>
<dbReference type="GO" id="GO:0000166">
    <property type="term" value="F:nucleotide binding"/>
    <property type="evidence" value="ECO:0007669"/>
    <property type="project" value="UniProtKB-KW"/>
</dbReference>
<dbReference type="Pfam" id="PF00549">
    <property type="entry name" value="Ligase_CoA"/>
    <property type="match status" value="1"/>
</dbReference>
<dbReference type="PANTHER" id="PTHR11815:SF10">
    <property type="entry name" value="SUCCINATE--COA LIGASE [GDP-FORMING] SUBUNIT BETA, MITOCHONDRIAL"/>
    <property type="match status" value="1"/>
</dbReference>
<dbReference type="AlphaFoldDB" id="A0A914SG93"/>
<dbReference type="Gene3D" id="3.40.50.261">
    <property type="entry name" value="Succinyl-CoA synthetase domains"/>
    <property type="match status" value="1"/>
</dbReference>